<sequence>MNEMKELKIGGLVIKLPIIQGGMGVGVSLAGLASAVADQGGVGTIATAGIGMFESDFNNNYLEANIRALKKEIKKARRLTKGVLGVNIMVALSNYADLVKAAIEEEIDIIFSGAGLPFNLPEFLKKDSKTKLVPIVSSGRAAAIIAKKWSDKYNYPPDAIVVEGPKAGGHLGFKEEHLDDPRYTLEKLIPEVIEAIKPYAEKYGRPIPVIAAGGIYTGQDICKFLLMGAAGVQLGTRFVTTTECDASIKFKQAYIDSSQNDVTIIKSPVGMPGRAIRNKFIEDVSRGERKPFTCPHHCIITCDFKNTPYCIALALINAQKGLLDEGFAFAGANAYRATEIISVKDLMDTLVEEYRQACQN</sequence>
<evidence type="ECO:0000256" key="2">
    <source>
        <dbReference type="ARBA" id="ARBA00022643"/>
    </source>
</evidence>
<organism evidence="4 5">
    <name type="scientific">Candidatus Edwardsbacteria bacterium GWF2_54_11</name>
    <dbReference type="NCBI Taxonomy" id="1817851"/>
    <lineage>
        <taxon>Bacteria</taxon>
        <taxon>Candidatus Edwardsiibacteriota</taxon>
    </lineage>
</organism>
<dbReference type="InterPro" id="IPR004136">
    <property type="entry name" value="NMO"/>
</dbReference>
<keyword evidence="4" id="KW-0223">Dioxygenase</keyword>
<dbReference type="CDD" id="cd04730">
    <property type="entry name" value="NPD_like"/>
    <property type="match status" value="1"/>
</dbReference>
<reference evidence="4 5" key="1">
    <citation type="journal article" date="2016" name="Nat. Commun.">
        <title>Thousands of microbial genomes shed light on interconnected biogeochemical processes in an aquifer system.</title>
        <authorList>
            <person name="Anantharaman K."/>
            <person name="Brown C.T."/>
            <person name="Hug L.A."/>
            <person name="Sharon I."/>
            <person name="Castelle C.J."/>
            <person name="Probst A.J."/>
            <person name="Thomas B.C."/>
            <person name="Singh A."/>
            <person name="Wilkins M.J."/>
            <person name="Karaoz U."/>
            <person name="Brodie E.L."/>
            <person name="Williams K.H."/>
            <person name="Hubbard S.S."/>
            <person name="Banfield J.F."/>
        </authorList>
    </citation>
    <scope>NUCLEOTIDE SEQUENCE [LARGE SCALE GENOMIC DNA]</scope>
</reference>
<evidence type="ECO:0000313" key="5">
    <source>
        <dbReference type="Proteomes" id="UP000177230"/>
    </source>
</evidence>
<gene>
    <name evidence="4" type="ORF">A2024_07330</name>
</gene>
<dbReference type="AlphaFoldDB" id="A0A1F5RGL8"/>
<keyword evidence="1" id="KW-0285">Flavoprotein</keyword>
<dbReference type="Pfam" id="PF03060">
    <property type="entry name" value="NMO"/>
    <property type="match status" value="1"/>
</dbReference>
<keyword evidence="2" id="KW-0288">FMN</keyword>
<dbReference type="GO" id="GO:0018580">
    <property type="term" value="F:nitronate monooxygenase activity"/>
    <property type="evidence" value="ECO:0007669"/>
    <property type="project" value="InterPro"/>
</dbReference>
<protein>
    <submittedName>
        <fullName evidence="4">2-nitropropane dioxygenase</fullName>
    </submittedName>
</protein>
<dbReference type="InterPro" id="IPR013785">
    <property type="entry name" value="Aldolase_TIM"/>
</dbReference>
<dbReference type="GO" id="GO:0051213">
    <property type="term" value="F:dioxygenase activity"/>
    <property type="evidence" value="ECO:0007669"/>
    <property type="project" value="UniProtKB-KW"/>
</dbReference>
<dbReference type="EMBL" id="MFFM01000015">
    <property type="protein sequence ID" value="OGF13580.1"/>
    <property type="molecule type" value="Genomic_DNA"/>
</dbReference>
<evidence type="ECO:0000256" key="3">
    <source>
        <dbReference type="ARBA" id="ARBA00023002"/>
    </source>
</evidence>
<evidence type="ECO:0000313" key="4">
    <source>
        <dbReference type="EMBL" id="OGF13580.1"/>
    </source>
</evidence>
<dbReference type="SUPFAM" id="SSF51412">
    <property type="entry name" value="Inosine monophosphate dehydrogenase (IMPDH)"/>
    <property type="match status" value="1"/>
</dbReference>
<accession>A0A1F5RGL8</accession>
<keyword evidence="3" id="KW-0560">Oxidoreductase</keyword>
<proteinExistence type="predicted"/>
<dbReference type="Gene3D" id="3.20.20.70">
    <property type="entry name" value="Aldolase class I"/>
    <property type="match status" value="1"/>
</dbReference>
<comment type="caution">
    <text evidence="4">The sequence shown here is derived from an EMBL/GenBank/DDBJ whole genome shotgun (WGS) entry which is preliminary data.</text>
</comment>
<evidence type="ECO:0000256" key="1">
    <source>
        <dbReference type="ARBA" id="ARBA00022630"/>
    </source>
</evidence>
<dbReference type="PANTHER" id="PTHR32332:SF18">
    <property type="entry name" value="2-NITROPROPANE DIOXYGENASE"/>
    <property type="match status" value="1"/>
</dbReference>
<dbReference type="PANTHER" id="PTHR32332">
    <property type="entry name" value="2-NITROPROPANE DIOXYGENASE"/>
    <property type="match status" value="1"/>
</dbReference>
<name>A0A1F5RGL8_9BACT</name>
<dbReference type="Proteomes" id="UP000177230">
    <property type="component" value="Unassembled WGS sequence"/>
</dbReference>